<dbReference type="GO" id="GO:0009785">
    <property type="term" value="P:blue light signaling pathway"/>
    <property type="evidence" value="ECO:0007669"/>
    <property type="project" value="InterPro"/>
</dbReference>
<dbReference type="PANTHER" id="PTHR34207:SF2">
    <property type="entry name" value="PROTEIN BIC1"/>
    <property type="match status" value="1"/>
</dbReference>
<gene>
    <name evidence="2" type="ORF">F511_09552</name>
</gene>
<dbReference type="Proteomes" id="UP000250235">
    <property type="component" value="Unassembled WGS sequence"/>
</dbReference>
<dbReference type="CDD" id="cd22645">
    <property type="entry name" value="BIC1_CID"/>
    <property type="match status" value="1"/>
</dbReference>
<keyword evidence="3" id="KW-1185">Reference proteome</keyword>
<proteinExistence type="predicted"/>
<dbReference type="AlphaFoldDB" id="A0A2Z7CVU6"/>
<organism evidence="2 3">
    <name type="scientific">Dorcoceras hygrometricum</name>
    <dbReference type="NCBI Taxonomy" id="472368"/>
    <lineage>
        <taxon>Eukaryota</taxon>
        <taxon>Viridiplantae</taxon>
        <taxon>Streptophyta</taxon>
        <taxon>Embryophyta</taxon>
        <taxon>Tracheophyta</taxon>
        <taxon>Spermatophyta</taxon>
        <taxon>Magnoliopsida</taxon>
        <taxon>eudicotyledons</taxon>
        <taxon>Gunneridae</taxon>
        <taxon>Pentapetalae</taxon>
        <taxon>asterids</taxon>
        <taxon>lamiids</taxon>
        <taxon>Lamiales</taxon>
        <taxon>Gesneriaceae</taxon>
        <taxon>Didymocarpoideae</taxon>
        <taxon>Trichosporeae</taxon>
        <taxon>Loxocarpinae</taxon>
        <taxon>Dorcoceras</taxon>
    </lineage>
</organism>
<evidence type="ECO:0000313" key="2">
    <source>
        <dbReference type="EMBL" id="KZV48956.1"/>
    </source>
</evidence>
<dbReference type="PANTHER" id="PTHR34207">
    <property type="entry name" value="PROTEIN BIC1"/>
    <property type="match status" value="1"/>
</dbReference>
<name>A0A2Z7CVU6_9LAMI</name>
<evidence type="ECO:0008006" key="4">
    <source>
        <dbReference type="Google" id="ProtNLM"/>
    </source>
</evidence>
<evidence type="ECO:0000313" key="3">
    <source>
        <dbReference type="Proteomes" id="UP000250235"/>
    </source>
</evidence>
<feature type="region of interest" description="Disordered" evidence="1">
    <location>
        <begin position="1"/>
        <end position="62"/>
    </location>
</feature>
<protein>
    <recommendedName>
        <fullName evidence="4">Protein BIC1</fullName>
    </recommendedName>
</protein>
<accession>A0A2Z7CVU6</accession>
<reference evidence="2 3" key="1">
    <citation type="journal article" date="2015" name="Proc. Natl. Acad. Sci. U.S.A.">
        <title>The resurrection genome of Boea hygrometrica: A blueprint for survival of dehydration.</title>
        <authorList>
            <person name="Xiao L."/>
            <person name="Yang G."/>
            <person name="Zhang L."/>
            <person name="Yang X."/>
            <person name="Zhao S."/>
            <person name="Ji Z."/>
            <person name="Zhou Q."/>
            <person name="Hu M."/>
            <person name="Wang Y."/>
            <person name="Chen M."/>
            <person name="Xu Y."/>
            <person name="Jin H."/>
            <person name="Xiao X."/>
            <person name="Hu G."/>
            <person name="Bao F."/>
            <person name="Hu Y."/>
            <person name="Wan P."/>
            <person name="Li L."/>
            <person name="Deng X."/>
            <person name="Kuang T."/>
            <person name="Xiang C."/>
            <person name="Zhu J.K."/>
            <person name="Oliver M.J."/>
            <person name="He Y."/>
        </authorList>
    </citation>
    <scope>NUCLEOTIDE SEQUENCE [LARGE SCALE GENOMIC DNA]</scope>
    <source>
        <strain evidence="3">cv. XS01</strain>
    </source>
</reference>
<sequence>MRPQNLETPSSQSESDNPTAESDASISSNGDKSAVAAHHSRTYATVGSTRGGGAAEKSSGRCGRERLRRHWVEVSGRVWIPDIWGQEDLLKDWIDCSAFDSSLVGSSIISARESLVEQAGRATSTRFGIQNSC</sequence>
<dbReference type="OrthoDB" id="672067at2759"/>
<feature type="compositionally biased region" description="Polar residues" evidence="1">
    <location>
        <begin position="1"/>
        <end position="31"/>
    </location>
</feature>
<dbReference type="EMBL" id="KQ993790">
    <property type="protein sequence ID" value="KZV48956.1"/>
    <property type="molecule type" value="Genomic_DNA"/>
</dbReference>
<evidence type="ECO:0000256" key="1">
    <source>
        <dbReference type="SAM" id="MobiDB-lite"/>
    </source>
</evidence>
<dbReference type="InterPro" id="IPR040374">
    <property type="entry name" value="BIC"/>
</dbReference>